<evidence type="ECO:0000256" key="12">
    <source>
        <dbReference type="ARBA" id="ARBA00057299"/>
    </source>
</evidence>
<dbReference type="EMBL" id="CAJPIZ010000928">
    <property type="protein sequence ID" value="CAG2102538.1"/>
    <property type="molecule type" value="Genomic_DNA"/>
</dbReference>
<dbReference type="Proteomes" id="UP000759131">
    <property type="component" value="Unassembled WGS sequence"/>
</dbReference>
<dbReference type="GO" id="GO:0006508">
    <property type="term" value="P:proteolysis"/>
    <property type="evidence" value="ECO:0007669"/>
    <property type="project" value="UniProtKB-KW"/>
</dbReference>
<dbReference type="GO" id="GO:0008270">
    <property type="term" value="F:zinc ion binding"/>
    <property type="evidence" value="ECO:0007669"/>
    <property type="project" value="InterPro"/>
</dbReference>
<dbReference type="EMBL" id="OC855503">
    <property type="protein sequence ID" value="CAD7622108.1"/>
    <property type="molecule type" value="Genomic_DNA"/>
</dbReference>
<evidence type="ECO:0000256" key="6">
    <source>
        <dbReference type="ARBA" id="ARBA00022670"/>
    </source>
</evidence>
<name>A0A7R9PVE2_9ACAR</name>
<keyword evidence="5" id="KW-0121">Carboxypeptidase</keyword>
<gene>
    <name evidence="16" type="ORF">OSB1V03_LOCUS2576</name>
</gene>
<feature type="active site" description="Proton donor/acceptor" evidence="13">
    <location>
        <position position="330"/>
    </location>
</feature>
<dbReference type="Pfam" id="PF00246">
    <property type="entry name" value="Peptidase_M14"/>
    <property type="match status" value="1"/>
</dbReference>
<dbReference type="PRINTS" id="PR00765">
    <property type="entry name" value="CRBOXYPTASEA"/>
</dbReference>
<dbReference type="PROSITE" id="PS52035">
    <property type="entry name" value="PEPTIDASE_M14"/>
    <property type="match status" value="1"/>
</dbReference>
<comment type="function">
    <text evidence="12">Involved in the digestion of the blood meal.</text>
</comment>
<keyword evidence="6" id="KW-0645">Protease</keyword>
<protein>
    <recommendedName>
        <fullName evidence="15">Peptidase M14 domain-containing protein</fullName>
    </recommendedName>
</protein>
<accession>A0A7R9PVE2</accession>
<dbReference type="PANTHER" id="PTHR11705">
    <property type="entry name" value="PROTEASE FAMILY M14 CARBOXYPEPTIDASE A,B"/>
    <property type="match status" value="1"/>
</dbReference>
<dbReference type="GO" id="GO:0005615">
    <property type="term" value="C:extracellular space"/>
    <property type="evidence" value="ECO:0007669"/>
    <property type="project" value="TreeGrafter"/>
</dbReference>
<dbReference type="InterPro" id="IPR000834">
    <property type="entry name" value="Peptidase_M14"/>
</dbReference>
<keyword evidence="7" id="KW-0479">Metal-binding</keyword>
<feature type="signal peptide" evidence="14">
    <location>
        <begin position="1"/>
        <end position="17"/>
    </location>
</feature>
<evidence type="ECO:0000259" key="15">
    <source>
        <dbReference type="PROSITE" id="PS52035"/>
    </source>
</evidence>
<evidence type="ECO:0000256" key="1">
    <source>
        <dbReference type="ARBA" id="ARBA00001947"/>
    </source>
</evidence>
<dbReference type="AlphaFoldDB" id="A0A7R9PVE2"/>
<evidence type="ECO:0000256" key="14">
    <source>
        <dbReference type="SAM" id="SignalP"/>
    </source>
</evidence>
<dbReference type="SUPFAM" id="SSF53187">
    <property type="entry name" value="Zn-dependent exopeptidases"/>
    <property type="match status" value="1"/>
</dbReference>
<dbReference type="InterPro" id="IPR057246">
    <property type="entry name" value="CARBOXYPEPT_ZN_1"/>
</dbReference>
<dbReference type="FunFam" id="3.40.630.10:FF:000040">
    <property type="entry name" value="zinc carboxypeptidase"/>
    <property type="match status" value="1"/>
</dbReference>
<dbReference type="PROSITE" id="PS00133">
    <property type="entry name" value="CARBOXYPEPT_ZN_2"/>
    <property type="match status" value="1"/>
</dbReference>
<keyword evidence="11" id="KW-1015">Disulfide bond</keyword>
<evidence type="ECO:0000256" key="3">
    <source>
        <dbReference type="ARBA" id="ARBA00005988"/>
    </source>
</evidence>
<evidence type="ECO:0000256" key="7">
    <source>
        <dbReference type="ARBA" id="ARBA00022723"/>
    </source>
</evidence>
<organism evidence="16">
    <name type="scientific">Medioppia subpectinata</name>
    <dbReference type="NCBI Taxonomy" id="1979941"/>
    <lineage>
        <taxon>Eukaryota</taxon>
        <taxon>Metazoa</taxon>
        <taxon>Ecdysozoa</taxon>
        <taxon>Arthropoda</taxon>
        <taxon>Chelicerata</taxon>
        <taxon>Arachnida</taxon>
        <taxon>Acari</taxon>
        <taxon>Acariformes</taxon>
        <taxon>Sarcoptiformes</taxon>
        <taxon>Oribatida</taxon>
        <taxon>Brachypylina</taxon>
        <taxon>Oppioidea</taxon>
        <taxon>Oppiidae</taxon>
        <taxon>Medioppia</taxon>
    </lineage>
</organism>
<evidence type="ECO:0000313" key="17">
    <source>
        <dbReference type="Proteomes" id="UP000759131"/>
    </source>
</evidence>
<dbReference type="PANTHER" id="PTHR11705:SF153">
    <property type="entry name" value="ZINC CARBOXYPEPTIDASE A 1-LIKE PROTEIN"/>
    <property type="match status" value="1"/>
</dbReference>
<feature type="chain" id="PRO_5036211629" description="Peptidase M14 domain-containing protein" evidence="14">
    <location>
        <begin position="18"/>
        <end position="366"/>
    </location>
</feature>
<sequence>MLCKTLALVALVHTIGAFESEAPVDFSHHKIVRIHPKFVWDLQRLQRLENVFDSMLHQQLLKVCHYDEEKAENLRNIMYSTRAFDYDTVYHTYDEIRDEMRRVDDEGKDIPGLIITNPGGAAKKAIFLECGIHAREWISTAACLWISNQLVTTTTYDNLLDKYEFIIVPTLNVDGYIYTHTTNRNWRKTRSQNGLCYGADPNRNWDAAFCQTGASSSPCSDTYCGKSVFSESEAKAMADLVATKAANTAAYVSVHSYSQLWMYPWGYKSANPPNKARLDELSAAGVAAIKATDGRNFKYGTIANTIYVASGSSIDYVYDKLGVQIAFALELRPDANASNGFILPASQIKIASQEFWNGLRAMIEKL</sequence>
<evidence type="ECO:0000256" key="8">
    <source>
        <dbReference type="ARBA" id="ARBA00022801"/>
    </source>
</evidence>
<keyword evidence="14" id="KW-0732">Signal</keyword>
<dbReference type="GO" id="GO:0004181">
    <property type="term" value="F:metallocarboxypeptidase activity"/>
    <property type="evidence" value="ECO:0007669"/>
    <property type="project" value="InterPro"/>
</dbReference>
<evidence type="ECO:0000256" key="9">
    <source>
        <dbReference type="ARBA" id="ARBA00022833"/>
    </source>
</evidence>
<comment type="subcellular location">
    <subcellularLocation>
        <location evidence="2">Secreted</location>
    </subcellularLocation>
</comment>
<evidence type="ECO:0000256" key="4">
    <source>
        <dbReference type="ARBA" id="ARBA00022525"/>
    </source>
</evidence>
<reference evidence="16" key="1">
    <citation type="submission" date="2020-11" db="EMBL/GenBank/DDBJ databases">
        <authorList>
            <person name="Tran Van P."/>
        </authorList>
    </citation>
    <scope>NUCLEOTIDE SEQUENCE</scope>
</reference>
<feature type="domain" description="Peptidase M14" evidence="15">
    <location>
        <begin position="75"/>
        <end position="366"/>
    </location>
</feature>
<evidence type="ECO:0000256" key="2">
    <source>
        <dbReference type="ARBA" id="ARBA00004613"/>
    </source>
</evidence>
<keyword evidence="4" id="KW-0964">Secreted</keyword>
<evidence type="ECO:0000256" key="10">
    <source>
        <dbReference type="ARBA" id="ARBA00023049"/>
    </source>
</evidence>
<comment type="cofactor">
    <cofactor evidence="1">
        <name>Zn(2+)</name>
        <dbReference type="ChEBI" id="CHEBI:29105"/>
    </cofactor>
</comment>
<evidence type="ECO:0000256" key="13">
    <source>
        <dbReference type="PROSITE-ProRule" id="PRU01379"/>
    </source>
</evidence>
<evidence type="ECO:0000256" key="5">
    <source>
        <dbReference type="ARBA" id="ARBA00022645"/>
    </source>
</evidence>
<dbReference type="InterPro" id="IPR057247">
    <property type="entry name" value="CARBOXYPEPT_ZN_2"/>
</dbReference>
<evidence type="ECO:0000256" key="11">
    <source>
        <dbReference type="ARBA" id="ARBA00023157"/>
    </source>
</evidence>
<keyword evidence="8" id="KW-0378">Hydrolase</keyword>
<dbReference type="PROSITE" id="PS00132">
    <property type="entry name" value="CARBOXYPEPT_ZN_1"/>
    <property type="match status" value="1"/>
</dbReference>
<keyword evidence="10" id="KW-0482">Metalloprotease</keyword>
<keyword evidence="9" id="KW-0862">Zinc</keyword>
<evidence type="ECO:0000313" key="16">
    <source>
        <dbReference type="EMBL" id="CAD7622108.1"/>
    </source>
</evidence>
<dbReference type="SMART" id="SM00631">
    <property type="entry name" value="Zn_pept"/>
    <property type="match status" value="1"/>
</dbReference>
<comment type="similarity">
    <text evidence="3 13">Belongs to the peptidase M14 family.</text>
</comment>
<dbReference type="Gene3D" id="3.40.630.10">
    <property type="entry name" value="Zn peptidases"/>
    <property type="match status" value="1"/>
</dbReference>
<proteinExistence type="inferred from homology"/>
<keyword evidence="17" id="KW-1185">Reference proteome</keyword>
<dbReference type="CDD" id="cd03860">
    <property type="entry name" value="M14_CP_A-B_like"/>
    <property type="match status" value="1"/>
</dbReference>
<dbReference type="OrthoDB" id="6416026at2759"/>